<dbReference type="AlphaFoldDB" id="A0A2W5KQJ5"/>
<gene>
    <name evidence="2" type="ORF">DI564_01375</name>
</gene>
<feature type="chain" id="PRO_5015952030" evidence="1">
    <location>
        <begin position="21"/>
        <end position="135"/>
    </location>
</feature>
<protein>
    <submittedName>
        <fullName evidence="2">Uncharacterized protein</fullName>
    </submittedName>
</protein>
<feature type="signal peptide" evidence="1">
    <location>
        <begin position="1"/>
        <end position="20"/>
    </location>
</feature>
<name>A0A2W5KQJ5_9GAMM</name>
<dbReference type="EMBL" id="QFPO01000002">
    <property type="protein sequence ID" value="PZQ19392.1"/>
    <property type="molecule type" value="Genomic_DNA"/>
</dbReference>
<accession>A0A2W5KQJ5</accession>
<organism evidence="2 3">
    <name type="scientific">Rhodanobacter denitrificans</name>
    <dbReference type="NCBI Taxonomy" id="666685"/>
    <lineage>
        <taxon>Bacteria</taxon>
        <taxon>Pseudomonadati</taxon>
        <taxon>Pseudomonadota</taxon>
        <taxon>Gammaproteobacteria</taxon>
        <taxon>Lysobacterales</taxon>
        <taxon>Rhodanobacteraceae</taxon>
        <taxon>Rhodanobacter</taxon>
    </lineage>
</organism>
<evidence type="ECO:0000313" key="3">
    <source>
        <dbReference type="Proteomes" id="UP000249046"/>
    </source>
</evidence>
<sequence>MKLTPLLLTLGFCAAPLAQAAPDNPLNGWIGQVCYSNGTGHTIIDYQSYNGCAVRLNDAIADPPFGATVTSVNTCTLRSSSTPLPWCSVREPFGIEVEDGDVRPVYEFQRQLEDLRRRHGIDDYERKLLELQSRR</sequence>
<evidence type="ECO:0000256" key="1">
    <source>
        <dbReference type="SAM" id="SignalP"/>
    </source>
</evidence>
<keyword evidence="1" id="KW-0732">Signal</keyword>
<proteinExistence type="predicted"/>
<comment type="caution">
    <text evidence="2">The sequence shown here is derived from an EMBL/GenBank/DDBJ whole genome shotgun (WGS) entry which is preliminary data.</text>
</comment>
<reference evidence="2 3" key="1">
    <citation type="submission" date="2017-08" db="EMBL/GenBank/DDBJ databases">
        <title>Infants hospitalized years apart are colonized by the same room-sourced microbial strains.</title>
        <authorList>
            <person name="Brooks B."/>
            <person name="Olm M.R."/>
            <person name="Firek B.A."/>
            <person name="Baker R."/>
            <person name="Thomas B.C."/>
            <person name="Morowitz M.J."/>
            <person name="Banfield J.F."/>
        </authorList>
    </citation>
    <scope>NUCLEOTIDE SEQUENCE [LARGE SCALE GENOMIC DNA]</scope>
    <source>
        <strain evidence="2">S2_005_003_R2_42</strain>
    </source>
</reference>
<dbReference type="Proteomes" id="UP000249046">
    <property type="component" value="Unassembled WGS sequence"/>
</dbReference>
<evidence type="ECO:0000313" key="2">
    <source>
        <dbReference type="EMBL" id="PZQ19392.1"/>
    </source>
</evidence>